<dbReference type="EMBL" id="BSDY01000015">
    <property type="protein sequence ID" value="GLI57243.1"/>
    <property type="molecule type" value="Genomic_DNA"/>
</dbReference>
<sequence>MVGGFLLLLTIAVIISFFAFREGRDVSKPVEYNSGAFAKNRLLKDRNKSKDEIQKFNEEQILEEVQTSEVRYVFASSKKYHRGECRFANKNSAPITLEEAEARGLSPCKICNPHKG</sequence>
<keyword evidence="2" id="KW-1185">Reference proteome</keyword>
<name>A0A9W6LP28_9FUSO</name>
<reference evidence="1" key="1">
    <citation type="submission" date="2022-12" db="EMBL/GenBank/DDBJ databases">
        <title>Reference genome sequencing for broad-spectrum identification of bacterial and archaeal isolates by mass spectrometry.</title>
        <authorList>
            <person name="Sekiguchi Y."/>
            <person name="Tourlousse D.M."/>
        </authorList>
    </citation>
    <scope>NUCLEOTIDE SEQUENCE</scope>
    <source>
        <strain evidence="1">10succ1</strain>
    </source>
</reference>
<proteinExistence type="predicted"/>
<accession>A0A9W6LP28</accession>
<organism evidence="1 2">
    <name type="scientific">Propionigenium maris DSM 9537</name>
    <dbReference type="NCBI Taxonomy" id="1123000"/>
    <lineage>
        <taxon>Bacteria</taxon>
        <taxon>Fusobacteriati</taxon>
        <taxon>Fusobacteriota</taxon>
        <taxon>Fusobacteriia</taxon>
        <taxon>Fusobacteriales</taxon>
        <taxon>Fusobacteriaceae</taxon>
        <taxon>Propionigenium</taxon>
    </lineage>
</organism>
<gene>
    <name evidence="1" type="ORF">PM10SUCC1_27570</name>
</gene>
<protein>
    <recommendedName>
        <fullName evidence="3">Ada DNA repair metal-binding domain-containing protein</fullName>
    </recommendedName>
</protein>
<dbReference type="RefSeq" id="WP_281836768.1">
    <property type="nucleotide sequence ID" value="NZ_BSDY01000015.1"/>
</dbReference>
<comment type="caution">
    <text evidence="1">The sequence shown here is derived from an EMBL/GenBank/DDBJ whole genome shotgun (WGS) entry which is preliminary data.</text>
</comment>
<evidence type="ECO:0000313" key="1">
    <source>
        <dbReference type="EMBL" id="GLI57243.1"/>
    </source>
</evidence>
<dbReference type="SUPFAM" id="SSF57884">
    <property type="entry name" value="Ada DNA repair protein, N-terminal domain (N-Ada 10)"/>
    <property type="match status" value="1"/>
</dbReference>
<evidence type="ECO:0008006" key="3">
    <source>
        <dbReference type="Google" id="ProtNLM"/>
    </source>
</evidence>
<evidence type="ECO:0000313" key="2">
    <source>
        <dbReference type="Proteomes" id="UP001144471"/>
    </source>
</evidence>
<dbReference type="Proteomes" id="UP001144471">
    <property type="component" value="Unassembled WGS sequence"/>
</dbReference>
<dbReference type="AlphaFoldDB" id="A0A9W6LP28"/>
<dbReference type="InterPro" id="IPR035451">
    <property type="entry name" value="Ada-like_dom_sf"/>
</dbReference>
<dbReference type="Gene3D" id="3.40.10.10">
    <property type="entry name" value="DNA Methylphosphotriester Repair Domain"/>
    <property type="match status" value="1"/>
</dbReference>